<protein>
    <submittedName>
        <fullName evidence="1">Uncharacterized protein</fullName>
    </submittedName>
</protein>
<reference evidence="1 2" key="1">
    <citation type="submission" date="2024-01" db="EMBL/GenBank/DDBJ databases">
        <title>novel species in genus Adlercreutzia.</title>
        <authorList>
            <person name="Liu X."/>
        </authorList>
    </citation>
    <scope>NUCLEOTIDE SEQUENCE [LARGE SCALE GENOMIC DNA]</scope>
    <source>
        <strain evidence="1 2">R7</strain>
    </source>
</reference>
<dbReference type="Proteomes" id="UP001349994">
    <property type="component" value="Unassembled WGS sequence"/>
</dbReference>
<dbReference type="EMBL" id="JAYMFF010000002">
    <property type="protein sequence ID" value="MEC4175230.1"/>
    <property type="molecule type" value="Genomic_DNA"/>
</dbReference>
<dbReference type="Gene3D" id="1.10.1220.10">
    <property type="entry name" value="Met repressor-like"/>
    <property type="match status" value="1"/>
</dbReference>
<evidence type="ECO:0000313" key="1">
    <source>
        <dbReference type="EMBL" id="MEC4175230.1"/>
    </source>
</evidence>
<organism evidence="1 2">
    <name type="scientific">Adlercreutzia wanghongyangiae</name>
    <dbReference type="NCBI Taxonomy" id="3111451"/>
    <lineage>
        <taxon>Bacteria</taxon>
        <taxon>Bacillati</taxon>
        <taxon>Actinomycetota</taxon>
        <taxon>Coriobacteriia</taxon>
        <taxon>Eggerthellales</taxon>
        <taxon>Eggerthellaceae</taxon>
        <taxon>Adlercreutzia</taxon>
    </lineage>
</organism>
<comment type="caution">
    <text evidence="1">The sequence shown here is derived from an EMBL/GenBank/DDBJ whole genome shotgun (WGS) entry which is preliminary data.</text>
</comment>
<keyword evidence="2" id="KW-1185">Reference proteome</keyword>
<dbReference type="InterPro" id="IPR013321">
    <property type="entry name" value="Arc_rbn_hlx_hlx"/>
</dbReference>
<gene>
    <name evidence="1" type="ORF">VIN30_02065</name>
</gene>
<dbReference type="RefSeq" id="WP_326424971.1">
    <property type="nucleotide sequence ID" value="NZ_JAYMFF010000002.1"/>
</dbReference>
<evidence type="ECO:0000313" key="2">
    <source>
        <dbReference type="Proteomes" id="UP001349994"/>
    </source>
</evidence>
<name>A0ABU6IFM1_9ACTN</name>
<sequence>MSRMVSARIPDALFDQGCARLEELGATQTQLVKAAFDYLLAERSLPHSPSGKKKAVRKELSPEQRRLLAAKLSSCQLGIDIPSDVAYAKRVAHQAREAKYEAVS</sequence>
<proteinExistence type="predicted"/>
<accession>A0ABU6IFM1</accession>